<comment type="caution">
    <text evidence="2">The sequence shown here is derived from an EMBL/GenBank/DDBJ whole genome shotgun (WGS) entry which is preliminary data.</text>
</comment>
<evidence type="ECO:0000313" key="2">
    <source>
        <dbReference type="EMBL" id="DBA28176.1"/>
    </source>
</evidence>
<evidence type="ECO:0000256" key="1">
    <source>
        <dbReference type="SAM" id="SignalP"/>
    </source>
</evidence>
<name>A0AAV3AUH7_PYXAD</name>
<accession>A0AAV3AUH7</accession>
<feature type="signal peptide" evidence="1">
    <location>
        <begin position="1"/>
        <end position="18"/>
    </location>
</feature>
<dbReference type="EMBL" id="DYDO01000003">
    <property type="protein sequence ID" value="DBA28176.1"/>
    <property type="molecule type" value="Genomic_DNA"/>
</dbReference>
<protein>
    <recommendedName>
        <fullName evidence="4">Secreted protein</fullName>
    </recommendedName>
</protein>
<dbReference type="AlphaFoldDB" id="A0AAV3AUH7"/>
<sequence>MFFFFFGYCCSTSSLVKCSVSSAEKQRIGGCKIKGCNTMTNSICHLMLRSRINIDLGYIPVVQQECECIHTLQPSITDHNDCQRSLNG</sequence>
<gene>
    <name evidence="2" type="ORF">GDO54_008575</name>
</gene>
<feature type="chain" id="PRO_5043495072" description="Secreted protein" evidence="1">
    <location>
        <begin position="19"/>
        <end position="88"/>
    </location>
</feature>
<keyword evidence="1" id="KW-0732">Signal</keyword>
<dbReference type="Proteomes" id="UP001181693">
    <property type="component" value="Unassembled WGS sequence"/>
</dbReference>
<evidence type="ECO:0008006" key="4">
    <source>
        <dbReference type="Google" id="ProtNLM"/>
    </source>
</evidence>
<evidence type="ECO:0000313" key="3">
    <source>
        <dbReference type="Proteomes" id="UP001181693"/>
    </source>
</evidence>
<proteinExistence type="predicted"/>
<reference evidence="2" key="1">
    <citation type="thesis" date="2020" institute="ProQuest LLC" country="789 East Eisenhower Parkway, Ann Arbor, MI, USA">
        <title>Comparative Genomics and Chromosome Evolution.</title>
        <authorList>
            <person name="Mudd A.B."/>
        </authorList>
    </citation>
    <scope>NUCLEOTIDE SEQUENCE</scope>
    <source>
        <strain evidence="2">1538</strain>
        <tissue evidence="2">Blood</tissue>
    </source>
</reference>
<organism evidence="2 3">
    <name type="scientific">Pyxicephalus adspersus</name>
    <name type="common">African bullfrog</name>
    <dbReference type="NCBI Taxonomy" id="30357"/>
    <lineage>
        <taxon>Eukaryota</taxon>
        <taxon>Metazoa</taxon>
        <taxon>Chordata</taxon>
        <taxon>Craniata</taxon>
        <taxon>Vertebrata</taxon>
        <taxon>Euteleostomi</taxon>
        <taxon>Amphibia</taxon>
        <taxon>Batrachia</taxon>
        <taxon>Anura</taxon>
        <taxon>Neobatrachia</taxon>
        <taxon>Ranoidea</taxon>
        <taxon>Pyxicephalidae</taxon>
        <taxon>Pyxicephalinae</taxon>
        <taxon>Pyxicephalus</taxon>
    </lineage>
</organism>
<keyword evidence="3" id="KW-1185">Reference proteome</keyword>